<gene>
    <name evidence="1" type="ORF">Pr1d_42130</name>
</gene>
<organism evidence="1 2">
    <name type="scientific">Bythopirellula goksoeyrii</name>
    <dbReference type="NCBI Taxonomy" id="1400387"/>
    <lineage>
        <taxon>Bacteria</taxon>
        <taxon>Pseudomonadati</taxon>
        <taxon>Planctomycetota</taxon>
        <taxon>Planctomycetia</taxon>
        <taxon>Pirellulales</taxon>
        <taxon>Lacipirellulaceae</taxon>
        <taxon>Bythopirellula</taxon>
    </lineage>
</organism>
<dbReference type="KEGG" id="bgok:Pr1d_42130"/>
<accession>A0A5B9QIN0</accession>
<protein>
    <submittedName>
        <fullName evidence="1">Uncharacterized protein</fullName>
    </submittedName>
</protein>
<evidence type="ECO:0000313" key="2">
    <source>
        <dbReference type="Proteomes" id="UP000323917"/>
    </source>
</evidence>
<name>A0A5B9QIN0_9BACT</name>
<reference evidence="1 2" key="1">
    <citation type="submission" date="2019-08" db="EMBL/GenBank/DDBJ databases">
        <title>Deep-cultivation of Planctomycetes and their phenomic and genomic characterization uncovers novel biology.</title>
        <authorList>
            <person name="Wiegand S."/>
            <person name="Jogler M."/>
            <person name="Boedeker C."/>
            <person name="Pinto D."/>
            <person name="Vollmers J."/>
            <person name="Rivas-Marin E."/>
            <person name="Kohn T."/>
            <person name="Peeters S.H."/>
            <person name="Heuer A."/>
            <person name="Rast P."/>
            <person name="Oberbeckmann S."/>
            <person name="Bunk B."/>
            <person name="Jeske O."/>
            <person name="Meyerdierks A."/>
            <person name="Storesund J.E."/>
            <person name="Kallscheuer N."/>
            <person name="Luecker S."/>
            <person name="Lage O.M."/>
            <person name="Pohl T."/>
            <person name="Merkel B.J."/>
            <person name="Hornburger P."/>
            <person name="Mueller R.-W."/>
            <person name="Bruemmer F."/>
            <person name="Labrenz M."/>
            <person name="Spormann A.M."/>
            <person name="Op den Camp H."/>
            <person name="Overmann J."/>
            <person name="Amann R."/>
            <person name="Jetten M.S.M."/>
            <person name="Mascher T."/>
            <person name="Medema M.H."/>
            <person name="Devos D.P."/>
            <person name="Kaster A.-K."/>
            <person name="Ovreas L."/>
            <person name="Rohde M."/>
            <person name="Galperin M.Y."/>
            <person name="Jogler C."/>
        </authorList>
    </citation>
    <scope>NUCLEOTIDE SEQUENCE [LARGE SCALE GENOMIC DNA]</scope>
    <source>
        <strain evidence="1 2">Pr1d</strain>
    </source>
</reference>
<dbReference type="EMBL" id="CP042913">
    <property type="protein sequence ID" value="QEG36876.1"/>
    <property type="molecule type" value="Genomic_DNA"/>
</dbReference>
<proteinExistence type="predicted"/>
<evidence type="ECO:0000313" key="1">
    <source>
        <dbReference type="EMBL" id="QEG36876.1"/>
    </source>
</evidence>
<dbReference type="Proteomes" id="UP000323917">
    <property type="component" value="Chromosome"/>
</dbReference>
<sequence length="97" mass="10324">MDARVEGQVGAGKMLLAYYIVERVIASDSAKALKISIRGVDSGFVSLGDSSDLGVYDQIAAGGASGCQYVNHVRNMVLTFPKQADDLSIKPRLDQFG</sequence>
<keyword evidence="2" id="KW-1185">Reference proteome</keyword>
<dbReference type="AlphaFoldDB" id="A0A5B9QIN0"/>